<dbReference type="PANTHER" id="PTHR45436:SF5">
    <property type="entry name" value="SENSOR HISTIDINE KINASE TRCS"/>
    <property type="match status" value="1"/>
</dbReference>
<dbReference type="PRINTS" id="PR00344">
    <property type="entry name" value="BCTRLSENSOR"/>
</dbReference>
<keyword evidence="6 11" id="KW-0812">Transmembrane</keyword>
<evidence type="ECO:0000256" key="11">
    <source>
        <dbReference type="SAM" id="Phobius"/>
    </source>
</evidence>
<evidence type="ECO:0000256" key="3">
    <source>
        <dbReference type="ARBA" id="ARBA00012438"/>
    </source>
</evidence>
<feature type="transmembrane region" description="Helical" evidence="11">
    <location>
        <begin position="170"/>
        <end position="189"/>
    </location>
</feature>
<evidence type="ECO:0000256" key="7">
    <source>
        <dbReference type="ARBA" id="ARBA00022777"/>
    </source>
</evidence>
<keyword evidence="7" id="KW-0418">Kinase</keyword>
<proteinExistence type="predicted"/>
<reference evidence="14 15" key="1">
    <citation type="submission" date="2022-03" db="EMBL/GenBank/DDBJ databases">
        <title>Rhizobium SSM4.3 sp. nov., isolated from Sediment (Gouqi Island).</title>
        <authorList>
            <person name="Chen G."/>
        </authorList>
    </citation>
    <scope>NUCLEOTIDE SEQUENCE [LARGE SCALE GENOMIC DNA]</scope>
    <source>
        <strain evidence="14 15">SSM4.3</strain>
        <plasmid evidence="14">unnamed</plasmid>
    </source>
</reference>
<accession>A0ABT0CY44</accession>
<dbReference type="SUPFAM" id="SSF55874">
    <property type="entry name" value="ATPase domain of HSP90 chaperone/DNA topoisomerase II/histidine kinase"/>
    <property type="match status" value="1"/>
</dbReference>
<evidence type="ECO:0000313" key="15">
    <source>
        <dbReference type="Proteomes" id="UP001522662"/>
    </source>
</evidence>
<keyword evidence="14" id="KW-0614">Plasmid</keyword>
<dbReference type="PROSITE" id="PS50885">
    <property type="entry name" value="HAMP"/>
    <property type="match status" value="1"/>
</dbReference>
<evidence type="ECO:0000256" key="5">
    <source>
        <dbReference type="ARBA" id="ARBA00022679"/>
    </source>
</evidence>
<dbReference type="InterPro" id="IPR003594">
    <property type="entry name" value="HATPase_dom"/>
</dbReference>
<feature type="transmembrane region" description="Helical" evidence="11">
    <location>
        <begin position="9"/>
        <end position="32"/>
    </location>
</feature>
<evidence type="ECO:0000256" key="8">
    <source>
        <dbReference type="ARBA" id="ARBA00022989"/>
    </source>
</evidence>
<keyword evidence="5" id="KW-0808">Transferase</keyword>
<keyword evidence="9" id="KW-0902">Two-component regulatory system</keyword>
<dbReference type="PROSITE" id="PS50109">
    <property type="entry name" value="HIS_KIN"/>
    <property type="match status" value="1"/>
</dbReference>
<dbReference type="InterPro" id="IPR036097">
    <property type="entry name" value="HisK_dim/P_sf"/>
</dbReference>
<dbReference type="EC" id="2.7.13.3" evidence="3"/>
<sequence length="465" mass="50745">MRTSLTTKIFLAIASTSVLVIGTMALLVALSMRDGFSQYLLRGEIARFNTLAQELALAHDPAAPGWPELKAEGEAWNAFVIKHFRPPGNPDGDDVKADPLMIGDRLTLLDAQGDRIAGATARSAIYEQRPICVAADCKDGAPLGYLHLNAPEFSDSTSDGFFIRGQYTSLAFSALIALLLSAAAAFLIARQILIPIKRLEGGAKTLASGDYSQRIEKDRTDELGDLIAYHNALAETLAKASQAEREWMSNTSHELQTPLAVLRAQIEALQDGVRQPNQETLAEMHAAQMRLSRLVQDLKILTHSREPEHVASFNQEDLVEVVTDAVRVARPMLEMAGLEIDCAFPETLTLKCDRTRISQVIDNLLQNAARYTDPPGKIRLRIWRAKGFAHVSIEDTPPTVPDDVLPRLFDRFFRAEGSRSRALGGSGLGLSVCEAIVEAHGGKISVATSELGGLNVTFTLPERRS</sequence>
<dbReference type="Proteomes" id="UP001522662">
    <property type="component" value="Unassembled WGS sequence"/>
</dbReference>
<dbReference type="Gene3D" id="6.10.340.10">
    <property type="match status" value="1"/>
</dbReference>
<dbReference type="EMBL" id="JALAYX010000002">
    <property type="protein sequence ID" value="MCJ8237899.1"/>
    <property type="molecule type" value="Genomic_DNA"/>
</dbReference>
<comment type="subcellular location">
    <subcellularLocation>
        <location evidence="2">Membrane</location>
    </subcellularLocation>
</comment>
<gene>
    <name evidence="14" type="ORF">MKJ03_06150</name>
</gene>
<dbReference type="InterPro" id="IPR005467">
    <property type="entry name" value="His_kinase_dom"/>
</dbReference>
<dbReference type="SMART" id="SM00387">
    <property type="entry name" value="HATPase_c"/>
    <property type="match status" value="1"/>
</dbReference>
<keyword evidence="4" id="KW-0597">Phosphoprotein</keyword>
<dbReference type="SMART" id="SM00304">
    <property type="entry name" value="HAMP"/>
    <property type="match status" value="1"/>
</dbReference>
<keyword evidence="14" id="KW-0547">Nucleotide-binding</keyword>
<evidence type="ECO:0000313" key="14">
    <source>
        <dbReference type="EMBL" id="MCJ8237899.1"/>
    </source>
</evidence>
<protein>
    <recommendedName>
        <fullName evidence="3">histidine kinase</fullName>
        <ecNumber evidence="3">2.7.13.3</ecNumber>
    </recommendedName>
</protein>
<keyword evidence="10 11" id="KW-0472">Membrane</keyword>
<dbReference type="RefSeq" id="WP_245135649.1">
    <property type="nucleotide sequence ID" value="NZ_CP128477.1"/>
</dbReference>
<dbReference type="Pfam" id="PF00512">
    <property type="entry name" value="HisKA"/>
    <property type="match status" value="1"/>
</dbReference>
<dbReference type="GO" id="GO:0005524">
    <property type="term" value="F:ATP binding"/>
    <property type="evidence" value="ECO:0007669"/>
    <property type="project" value="UniProtKB-KW"/>
</dbReference>
<feature type="domain" description="HAMP" evidence="13">
    <location>
        <begin position="190"/>
        <end position="242"/>
    </location>
</feature>
<dbReference type="PANTHER" id="PTHR45436">
    <property type="entry name" value="SENSOR HISTIDINE KINASE YKOH"/>
    <property type="match status" value="1"/>
</dbReference>
<dbReference type="InterPro" id="IPR004358">
    <property type="entry name" value="Sig_transdc_His_kin-like_C"/>
</dbReference>
<dbReference type="InterPro" id="IPR050428">
    <property type="entry name" value="TCS_sensor_his_kinase"/>
</dbReference>
<evidence type="ECO:0000256" key="10">
    <source>
        <dbReference type="ARBA" id="ARBA00023136"/>
    </source>
</evidence>
<dbReference type="CDD" id="cd06225">
    <property type="entry name" value="HAMP"/>
    <property type="match status" value="1"/>
</dbReference>
<evidence type="ECO:0000256" key="2">
    <source>
        <dbReference type="ARBA" id="ARBA00004370"/>
    </source>
</evidence>
<dbReference type="SUPFAM" id="SSF158472">
    <property type="entry name" value="HAMP domain-like"/>
    <property type="match status" value="1"/>
</dbReference>
<geneLocation type="plasmid" evidence="14">
    <name>unnamed</name>
</geneLocation>
<evidence type="ECO:0000256" key="1">
    <source>
        <dbReference type="ARBA" id="ARBA00000085"/>
    </source>
</evidence>
<dbReference type="InterPro" id="IPR003660">
    <property type="entry name" value="HAMP_dom"/>
</dbReference>
<dbReference type="Gene3D" id="3.30.565.10">
    <property type="entry name" value="Histidine kinase-like ATPase, C-terminal domain"/>
    <property type="match status" value="1"/>
</dbReference>
<evidence type="ECO:0000259" key="13">
    <source>
        <dbReference type="PROSITE" id="PS50885"/>
    </source>
</evidence>
<dbReference type="Gene3D" id="1.10.287.130">
    <property type="match status" value="1"/>
</dbReference>
<dbReference type="Pfam" id="PF00672">
    <property type="entry name" value="HAMP"/>
    <property type="match status" value="1"/>
</dbReference>
<evidence type="ECO:0000259" key="12">
    <source>
        <dbReference type="PROSITE" id="PS50109"/>
    </source>
</evidence>
<keyword evidence="15" id="KW-1185">Reference proteome</keyword>
<organism evidence="14 15">
    <name type="scientific">Peteryoungia algae</name>
    <dbReference type="NCBI Taxonomy" id="2919917"/>
    <lineage>
        <taxon>Bacteria</taxon>
        <taxon>Pseudomonadati</taxon>
        <taxon>Pseudomonadota</taxon>
        <taxon>Alphaproteobacteria</taxon>
        <taxon>Hyphomicrobiales</taxon>
        <taxon>Rhizobiaceae</taxon>
        <taxon>Peteryoungia</taxon>
    </lineage>
</organism>
<dbReference type="Pfam" id="PF02518">
    <property type="entry name" value="HATPase_c"/>
    <property type="match status" value="1"/>
</dbReference>
<evidence type="ECO:0000256" key="4">
    <source>
        <dbReference type="ARBA" id="ARBA00022553"/>
    </source>
</evidence>
<dbReference type="CDD" id="cd00082">
    <property type="entry name" value="HisKA"/>
    <property type="match status" value="1"/>
</dbReference>
<comment type="caution">
    <text evidence="14">The sequence shown here is derived from an EMBL/GenBank/DDBJ whole genome shotgun (WGS) entry which is preliminary data.</text>
</comment>
<dbReference type="SMART" id="SM00388">
    <property type="entry name" value="HisKA"/>
    <property type="match status" value="1"/>
</dbReference>
<evidence type="ECO:0000256" key="6">
    <source>
        <dbReference type="ARBA" id="ARBA00022692"/>
    </source>
</evidence>
<dbReference type="SUPFAM" id="SSF47384">
    <property type="entry name" value="Homodimeric domain of signal transducing histidine kinase"/>
    <property type="match status" value="1"/>
</dbReference>
<evidence type="ECO:0000256" key="9">
    <source>
        <dbReference type="ARBA" id="ARBA00023012"/>
    </source>
</evidence>
<name>A0ABT0CY44_9HYPH</name>
<keyword evidence="8 11" id="KW-1133">Transmembrane helix</keyword>
<comment type="catalytic activity">
    <reaction evidence="1">
        <text>ATP + protein L-histidine = ADP + protein N-phospho-L-histidine.</text>
        <dbReference type="EC" id="2.7.13.3"/>
    </reaction>
</comment>
<keyword evidence="14" id="KW-0067">ATP-binding</keyword>
<dbReference type="InterPro" id="IPR003661">
    <property type="entry name" value="HisK_dim/P_dom"/>
</dbReference>
<feature type="domain" description="Histidine kinase" evidence="12">
    <location>
        <begin position="250"/>
        <end position="464"/>
    </location>
</feature>
<dbReference type="InterPro" id="IPR036890">
    <property type="entry name" value="HATPase_C_sf"/>
</dbReference>